<accession>A0A1A9V4W1</accession>
<reference evidence="1" key="1">
    <citation type="submission" date="2020-05" db="UniProtKB">
        <authorList>
            <consortium name="EnsemblMetazoa"/>
        </authorList>
    </citation>
    <scope>IDENTIFICATION</scope>
    <source>
        <strain evidence="1">TTRI</strain>
    </source>
</reference>
<dbReference type="EnsemblMetazoa" id="GAUT025999-RA">
    <property type="protein sequence ID" value="GAUT025999-PA"/>
    <property type="gene ID" value="GAUT025999"/>
</dbReference>
<keyword evidence="2" id="KW-1185">Reference proteome</keyword>
<protein>
    <submittedName>
        <fullName evidence="1">Uncharacterized protein</fullName>
    </submittedName>
</protein>
<dbReference type="Proteomes" id="UP000078200">
    <property type="component" value="Unassembled WGS sequence"/>
</dbReference>
<evidence type="ECO:0000313" key="2">
    <source>
        <dbReference type="Proteomes" id="UP000078200"/>
    </source>
</evidence>
<organism evidence="1 2">
    <name type="scientific">Glossina austeni</name>
    <name type="common">Savannah tsetse fly</name>
    <dbReference type="NCBI Taxonomy" id="7395"/>
    <lineage>
        <taxon>Eukaryota</taxon>
        <taxon>Metazoa</taxon>
        <taxon>Ecdysozoa</taxon>
        <taxon>Arthropoda</taxon>
        <taxon>Hexapoda</taxon>
        <taxon>Insecta</taxon>
        <taxon>Pterygota</taxon>
        <taxon>Neoptera</taxon>
        <taxon>Endopterygota</taxon>
        <taxon>Diptera</taxon>
        <taxon>Brachycera</taxon>
        <taxon>Muscomorpha</taxon>
        <taxon>Hippoboscoidea</taxon>
        <taxon>Glossinidae</taxon>
        <taxon>Glossina</taxon>
    </lineage>
</organism>
<name>A0A1A9V4W1_GLOAU</name>
<dbReference type="VEuPathDB" id="VectorBase:GAUT025999"/>
<proteinExistence type="predicted"/>
<dbReference type="AlphaFoldDB" id="A0A1A9V4W1"/>
<evidence type="ECO:0000313" key="1">
    <source>
        <dbReference type="EnsemblMetazoa" id="GAUT025999-PA"/>
    </source>
</evidence>
<sequence length="125" mass="13940">MNAQQFSAFLKPQYLVAQVSQQIVRAASSSVAQTNNSNVPNLNGLKWVGAPLHQHQRQSSKWYPTSSLETDNEMLCYLARLGRKALKKRLAAMSDDPSSISKKFEEYRASRLQSGKSCSEQYLGG</sequence>